<protein>
    <submittedName>
        <fullName evidence="1">Uncharacterized protein</fullName>
    </submittedName>
</protein>
<organism evidence="1 2">
    <name type="scientific">Streblomastix strix</name>
    <dbReference type="NCBI Taxonomy" id="222440"/>
    <lineage>
        <taxon>Eukaryota</taxon>
        <taxon>Metamonada</taxon>
        <taxon>Preaxostyla</taxon>
        <taxon>Oxymonadida</taxon>
        <taxon>Streblomastigidae</taxon>
        <taxon>Streblomastix</taxon>
    </lineage>
</organism>
<proteinExistence type="predicted"/>
<comment type="caution">
    <text evidence="1">The sequence shown here is derived from an EMBL/GenBank/DDBJ whole genome shotgun (WGS) entry which is preliminary data.</text>
</comment>
<dbReference type="EMBL" id="SNRW01008295">
    <property type="protein sequence ID" value="KAA6379749.1"/>
    <property type="molecule type" value="Genomic_DNA"/>
</dbReference>
<evidence type="ECO:0000313" key="2">
    <source>
        <dbReference type="Proteomes" id="UP000324800"/>
    </source>
</evidence>
<dbReference type="Proteomes" id="UP000324800">
    <property type="component" value="Unassembled WGS sequence"/>
</dbReference>
<name>A0A5J4VB54_9EUKA</name>
<gene>
    <name evidence="1" type="ORF">EZS28_024724</name>
</gene>
<reference evidence="1 2" key="1">
    <citation type="submission" date="2019-03" db="EMBL/GenBank/DDBJ databases">
        <title>Single cell metagenomics reveals metabolic interactions within the superorganism composed of flagellate Streblomastix strix and complex community of Bacteroidetes bacteria on its surface.</title>
        <authorList>
            <person name="Treitli S.C."/>
            <person name="Kolisko M."/>
            <person name="Husnik F."/>
            <person name="Keeling P."/>
            <person name="Hampl V."/>
        </authorList>
    </citation>
    <scope>NUCLEOTIDE SEQUENCE [LARGE SCALE GENOMIC DNA]</scope>
    <source>
        <strain evidence="1">ST1C</strain>
    </source>
</reference>
<dbReference type="AlphaFoldDB" id="A0A5J4VB54"/>
<evidence type="ECO:0000313" key="1">
    <source>
        <dbReference type="EMBL" id="KAA6379749.1"/>
    </source>
</evidence>
<accession>A0A5J4VB54</accession>
<sequence length="196" mass="23224">MSEFTAVTIDSATESREKCHIKEKVDASRKGNQCTYDEHICLNDNLCYVETSRNHFFCDPIKIWLMHKICSNADYSTYQEYTWRKYVNNKIRNELEETGTLRMIPPHPVMHYVQPIFPVKNVRFIDGDLVYGLIPLPISVEFNKQKHLIFGSFESAWLQWLQKVTFAEDGDQTKEIEQENYQNFLCHQMLKKLNIF</sequence>